<comment type="function">
    <text evidence="4">Specifically recognizes and binds N6-methyladenosine (m6A)-containing RNAs, and regulates mRNA stability. M6A is a modification present at internal sites of mRNAs and some non-coding RNAs and plays a role in mRNA stability and processing.</text>
</comment>
<dbReference type="GO" id="GO:0003729">
    <property type="term" value="F:mRNA binding"/>
    <property type="evidence" value="ECO:0007669"/>
    <property type="project" value="UniProtKB-UniRule"/>
</dbReference>
<feature type="compositionally biased region" description="Basic and acidic residues" evidence="5">
    <location>
        <begin position="580"/>
        <end position="589"/>
    </location>
</feature>
<keyword evidence="3 4" id="KW-0694">RNA-binding</keyword>
<feature type="region of interest" description="Disordered" evidence="5">
    <location>
        <begin position="225"/>
        <end position="252"/>
    </location>
</feature>
<dbReference type="GO" id="GO:1990247">
    <property type="term" value="F:N6-methyladenosine-containing RNA reader activity"/>
    <property type="evidence" value="ECO:0007669"/>
    <property type="project" value="UniProtKB-UniRule"/>
</dbReference>
<dbReference type="CDD" id="cd21134">
    <property type="entry name" value="YTH"/>
    <property type="match status" value="1"/>
</dbReference>
<evidence type="ECO:0000256" key="1">
    <source>
        <dbReference type="ARBA" id="ARBA00004496"/>
    </source>
</evidence>
<dbReference type="PANTHER" id="PTHR12357">
    <property type="entry name" value="YTH YT521-B HOMOLOGY DOMAIN-CONTAINING"/>
    <property type="match status" value="1"/>
</dbReference>
<feature type="region of interest" description="Disordered" evidence="5">
    <location>
        <begin position="166"/>
        <end position="191"/>
    </location>
</feature>
<dbReference type="PROSITE" id="PS50882">
    <property type="entry name" value="YTH"/>
    <property type="match status" value="1"/>
</dbReference>
<comment type="caution">
    <text evidence="7">The sequence shown here is derived from an EMBL/GenBank/DDBJ whole genome shotgun (WGS) entry which is preliminary data.</text>
</comment>
<evidence type="ECO:0000256" key="5">
    <source>
        <dbReference type="SAM" id="MobiDB-lite"/>
    </source>
</evidence>
<comment type="similarity">
    <text evidence="4">Belongs to the YTHDF family.</text>
</comment>
<sequence>MEMYVSENGNAETYLIQGTESNPLLTTQLVEQIQAMYNEGTPEFVVDQNLYYPTATNYGYYCTGFESPGEWDDHHRIFGLDGPDIQYSGAQTDSLPYVYYTPSYGYAQSPYNPYNPYIPGAMIGVDAPFVGTQQYYTMPPYQNSVSSPAYIPIVVQSRPDVIPNSSPDPLLDTGLAAANRPDGRGRKHNLSSASAAFTMPSQRPASNQTHSFTRVSDVPRAIAGSSKQPVTHGSVTSGSFPGPASSHALQGRSTPDSIQAIDNVPHGRVLPHHNQLKLAIPSGNGLSDFGSNAQLRAPLDKFRPKFNYGRVQNDANGSQDGLSEQNRGPRINRSENQLAVKAYTTKAGDTNAQGNIIIYTDQYNKDDFPVDYVDAKFFVIKSYSEDDVHKSIKYNVWSSTPNGNKKLENAYEDAQRIALGKRRGCPIFLFFSVNASGQFCGVAEMIGPVDFHKDMDFWQQDKWTGSFPVKWHIVKDVPNTNFRHIILENNENKPVTNSRDTQEIRFKQGLEMLKIFKNHTTKTSLLDDFMYYENRQRIMQDEKTRLLIKSYESPFFVPPLDPPRKLNFVIDLPQSEEKMTKQTDVKSLEKPVATSTATDQVSLKSDDINRSSMNEKCSTAETKDDTVSTLKIGSLTINPKQVESKPTMAAAPPTLAGTVGGTESVDVVTVGSMPVKVNGFAESPGLFTFGTIPLDPRTLQLEKGVLFGKNGPPR</sequence>
<evidence type="ECO:0000256" key="3">
    <source>
        <dbReference type="ARBA" id="ARBA00022884"/>
    </source>
</evidence>
<feature type="region of interest" description="Disordered" evidence="5">
    <location>
        <begin position="580"/>
        <end position="600"/>
    </location>
</feature>
<feature type="region of interest" description="Disordered" evidence="5">
    <location>
        <begin position="310"/>
        <end position="334"/>
    </location>
</feature>
<keyword evidence="8" id="KW-1185">Reference proteome</keyword>
<evidence type="ECO:0000313" key="8">
    <source>
        <dbReference type="Proteomes" id="UP001168098"/>
    </source>
</evidence>
<proteinExistence type="inferred from homology"/>
<dbReference type="GO" id="GO:0005737">
    <property type="term" value="C:cytoplasm"/>
    <property type="evidence" value="ECO:0007669"/>
    <property type="project" value="UniProtKB-SubCell"/>
</dbReference>
<evidence type="ECO:0000256" key="2">
    <source>
        <dbReference type="ARBA" id="ARBA00022490"/>
    </source>
</evidence>
<evidence type="ECO:0000313" key="7">
    <source>
        <dbReference type="EMBL" id="KAJ9699899.1"/>
    </source>
</evidence>
<dbReference type="GO" id="GO:0061157">
    <property type="term" value="P:mRNA destabilization"/>
    <property type="evidence" value="ECO:0007669"/>
    <property type="project" value="TreeGrafter"/>
</dbReference>
<name>A0AA39A4U2_VITRO</name>
<feature type="compositionally biased region" description="Polar residues" evidence="5">
    <location>
        <begin position="313"/>
        <end position="326"/>
    </location>
</feature>
<dbReference type="InterPro" id="IPR045168">
    <property type="entry name" value="YTH_prot"/>
</dbReference>
<accession>A0AA39A4U2</accession>
<dbReference type="Pfam" id="PF04146">
    <property type="entry name" value="YTH"/>
    <property type="match status" value="1"/>
</dbReference>
<dbReference type="Proteomes" id="UP001168098">
    <property type="component" value="Unassembled WGS sequence"/>
</dbReference>
<keyword evidence="2" id="KW-0963">Cytoplasm</keyword>
<evidence type="ECO:0000259" key="6">
    <source>
        <dbReference type="PROSITE" id="PS50882"/>
    </source>
</evidence>
<feature type="compositionally biased region" description="Polar residues" evidence="5">
    <location>
        <begin position="225"/>
        <end position="239"/>
    </location>
</feature>
<organism evidence="7 8">
    <name type="scientific">Vitis rotundifolia</name>
    <name type="common">Muscadine grape</name>
    <dbReference type="NCBI Taxonomy" id="103349"/>
    <lineage>
        <taxon>Eukaryota</taxon>
        <taxon>Viridiplantae</taxon>
        <taxon>Streptophyta</taxon>
        <taxon>Embryophyta</taxon>
        <taxon>Tracheophyta</taxon>
        <taxon>Spermatophyta</taxon>
        <taxon>Magnoliopsida</taxon>
        <taxon>eudicotyledons</taxon>
        <taxon>Gunneridae</taxon>
        <taxon>Pentapetalae</taxon>
        <taxon>rosids</taxon>
        <taxon>Vitales</taxon>
        <taxon>Vitaceae</taxon>
        <taxon>Viteae</taxon>
        <taxon>Vitis</taxon>
    </lineage>
</organism>
<protein>
    <recommendedName>
        <fullName evidence="4">YTH domain-containing family protein</fullName>
    </recommendedName>
</protein>
<comment type="subcellular location">
    <subcellularLocation>
        <location evidence="1">Cytoplasm</location>
    </subcellularLocation>
</comment>
<dbReference type="InterPro" id="IPR007275">
    <property type="entry name" value="YTH_domain"/>
</dbReference>
<evidence type="ECO:0000256" key="4">
    <source>
        <dbReference type="RuleBase" id="RU369095"/>
    </source>
</evidence>
<dbReference type="FunFam" id="3.10.590.10:FF:000001">
    <property type="entry name" value="YTH domain family 1, isoform CRA_a"/>
    <property type="match status" value="1"/>
</dbReference>
<gene>
    <name evidence="7" type="ORF">PVL29_005652</name>
</gene>
<dbReference type="AlphaFoldDB" id="A0AA39A4U2"/>
<reference evidence="7 8" key="1">
    <citation type="journal article" date="2023" name="BMC Biotechnol.">
        <title>Vitis rotundifolia cv Carlos genome sequencing.</title>
        <authorList>
            <person name="Huff M."/>
            <person name="Hulse-Kemp A."/>
            <person name="Scheffler B."/>
            <person name="Youngblood R."/>
            <person name="Simpson S."/>
            <person name="Babiker E."/>
            <person name="Staton M."/>
        </authorList>
    </citation>
    <scope>NUCLEOTIDE SEQUENCE [LARGE SCALE GENOMIC DNA]</scope>
    <source>
        <tissue evidence="7">Leaf</tissue>
    </source>
</reference>
<dbReference type="PANTHER" id="PTHR12357:SF92">
    <property type="entry name" value="YTH DOMAIN-CONTAINING FAMILY PROTEIN"/>
    <property type="match status" value="1"/>
</dbReference>
<dbReference type="EMBL" id="JARBHA010000005">
    <property type="protein sequence ID" value="KAJ9699899.1"/>
    <property type="molecule type" value="Genomic_DNA"/>
</dbReference>
<feature type="domain" description="YTH" evidence="6">
    <location>
        <begin position="375"/>
        <end position="516"/>
    </location>
</feature>
<dbReference type="Gene3D" id="3.10.590.10">
    <property type="entry name" value="ph1033 like domains"/>
    <property type="match status" value="1"/>
</dbReference>